<organism evidence="2 3">
    <name type="scientific">Robiginitalea aurantiaca</name>
    <dbReference type="NCBI Taxonomy" id="3056915"/>
    <lineage>
        <taxon>Bacteria</taxon>
        <taxon>Pseudomonadati</taxon>
        <taxon>Bacteroidota</taxon>
        <taxon>Flavobacteriia</taxon>
        <taxon>Flavobacteriales</taxon>
        <taxon>Flavobacteriaceae</taxon>
        <taxon>Robiginitalea</taxon>
    </lineage>
</organism>
<evidence type="ECO:0000256" key="1">
    <source>
        <dbReference type="SAM" id="Phobius"/>
    </source>
</evidence>
<proteinExistence type="predicted"/>
<keyword evidence="1" id="KW-0812">Transmembrane</keyword>
<accession>A0ABT7WGP5</accession>
<feature type="transmembrane region" description="Helical" evidence="1">
    <location>
        <begin position="258"/>
        <end position="280"/>
    </location>
</feature>
<sequence length="288" mass="31749">MIRGSKINRPLLQGISCILLVFFIQAGLAQDKERLRLSTSYTKVMDGPLYLDFQTSARIDKTNITVPDAELEVYYEVDGQEFPLGTTITGPDGKGQFTLEGLEAIQPDSTGLYILGASFAGNDTFRRASSSVEFRDALLIASLVQKDSLNFIEATLKDKALDSTIADALIRVQVTRMFKPLVISEDLLMTDESGTVMVEIPADIPGKDGNLSMEVVIEENDDYGTVKARLDAAVGTPIVTSSTYDQRTLWGRSGRAPLFILFFTGMLVIGSWGIIFYLLFNLYKITKN</sequence>
<keyword evidence="1" id="KW-1133">Transmembrane helix</keyword>
<evidence type="ECO:0000313" key="3">
    <source>
        <dbReference type="Proteomes" id="UP001174839"/>
    </source>
</evidence>
<gene>
    <name evidence="2" type="ORF">QU605_11430</name>
</gene>
<keyword evidence="3" id="KW-1185">Reference proteome</keyword>
<dbReference type="Proteomes" id="UP001174839">
    <property type="component" value="Unassembled WGS sequence"/>
</dbReference>
<dbReference type="RefSeq" id="WP_289725448.1">
    <property type="nucleotide sequence ID" value="NZ_JAUDUY010000005.1"/>
</dbReference>
<reference evidence="2" key="1">
    <citation type="submission" date="2023-06" db="EMBL/GenBank/DDBJ databases">
        <title>Robiginitalea aurantiacus sp. nov. and Algoriphagus sediminis sp. nov., isolated from coastal sediment.</title>
        <authorList>
            <person name="Zhou Z.Y."/>
            <person name="An J."/>
            <person name="Jia Y.W."/>
            <person name="Du Z.J."/>
        </authorList>
    </citation>
    <scope>NUCLEOTIDE SEQUENCE</scope>
    <source>
        <strain evidence="2">M39</strain>
    </source>
</reference>
<comment type="caution">
    <text evidence="2">The sequence shown here is derived from an EMBL/GenBank/DDBJ whole genome shotgun (WGS) entry which is preliminary data.</text>
</comment>
<dbReference type="EMBL" id="JAUDUY010000005">
    <property type="protein sequence ID" value="MDM9632090.1"/>
    <property type="molecule type" value="Genomic_DNA"/>
</dbReference>
<keyword evidence="1" id="KW-0472">Membrane</keyword>
<protein>
    <submittedName>
        <fullName evidence="2">Uncharacterized protein</fullName>
    </submittedName>
</protein>
<name>A0ABT7WGP5_9FLAO</name>
<evidence type="ECO:0000313" key="2">
    <source>
        <dbReference type="EMBL" id="MDM9632090.1"/>
    </source>
</evidence>